<dbReference type="PROSITE" id="PS51257">
    <property type="entry name" value="PROKAR_LIPOPROTEIN"/>
    <property type="match status" value="1"/>
</dbReference>
<dbReference type="Pfam" id="PF11586">
    <property type="entry name" value="DUF3242"/>
    <property type="match status" value="1"/>
</dbReference>
<evidence type="ECO:0000313" key="2">
    <source>
        <dbReference type="Proteomes" id="UP000006558"/>
    </source>
</evidence>
<sequence>MRRSLLLVVVLLMLSSCTLIKVVVPPEAYSLDTAIFVLETRDYRLSDVKEIDSYGDVEMKGKVAVFETEYGPVFLYVYKGEEAKKIWKKLNGRAGFVSIRSVLDLPNMGKFSTVSDGKKIIAWWRKNWLFVVEGKNGVEEFVKHVYRVYEEMKR</sequence>
<dbReference type="InterPro" id="IPR021636">
    <property type="entry name" value="DUF3242"/>
</dbReference>
<name>A5ILW0_THEP1</name>
<dbReference type="EMBL" id="CP000702">
    <property type="protein sequence ID" value="ABQ47183.1"/>
    <property type="molecule type" value="Genomic_DNA"/>
</dbReference>
<evidence type="ECO:0000313" key="1">
    <source>
        <dbReference type="EMBL" id="ABQ47183.1"/>
    </source>
</evidence>
<evidence type="ECO:0008006" key="3">
    <source>
        <dbReference type="Google" id="ProtNLM"/>
    </source>
</evidence>
<dbReference type="KEGG" id="tpt:Tpet_1169"/>
<dbReference type="Gene3D" id="3.40.1000.20">
    <property type="entry name" value="TM1622-like"/>
    <property type="match status" value="1"/>
</dbReference>
<dbReference type="AlphaFoldDB" id="A5ILW0"/>
<dbReference type="SUPFAM" id="SSF143477">
    <property type="entry name" value="TM1622-like"/>
    <property type="match status" value="1"/>
</dbReference>
<gene>
    <name evidence="1" type="ordered locus">Tpet_1169</name>
</gene>
<reference evidence="1 2" key="2">
    <citation type="journal article" date="2009" name="Proc. Natl. Acad. Sci. U.S.A.">
        <title>On the chimeric nature, thermophilic origin, and phylogenetic placement of the Thermotogales.</title>
        <authorList>
            <person name="Zhaxybayeva O."/>
            <person name="Swithers K.S."/>
            <person name="Lapierre P."/>
            <person name="Fournier G.P."/>
            <person name="Bickhart D.M."/>
            <person name="DeBoy R.T."/>
            <person name="Nelson K.E."/>
            <person name="Nesbo C.L."/>
            <person name="Doolittle W.F."/>
            <person name="Gogarten J.P."/>
            <person name="Noll K.M."/>
        </authorList>
    </citation>
    <scope>NUCLEOTIDE SEQUENCE [LARGE SCALE GENOMIC DNA]</scope>
    <source>
        <strain evidence="2">ATCC BAA-488 / DSM 13995 / JCM 10881 / RKU-1</strain>
    </source>
</reference>
<organism evidence="1 2">
    <name type="scientific">Thermotoga petrophila (strain ATCC BAA-488 / DSM 13995 / JCM 10881 / RKU-1)</name>
    <dbReference type="NCBI Taxonomy" id="390874"/>
    <lineage>
        <taxon>Bacteria</taxon>
        <taxon>Thermotogati</taxon>
        <taxon>Thermotogota</taxon>
        <taxon>Thermotogae</taxon>
        <taxon>Thermotogales</taxon>
        <taxon>Thermotogaceae</taxon>
        <taxon>Thermotoga</taxon>
    </lineage>
</organism>
<reference evidence="2" key="1">
    <citation type="submission" date="2007-05" db="EMBL/GenBank/DDBJ databases">
        <title>Complete sequence of Thermotoga petrophila RKU-1.</title>
        <authorList>
            <consortium name="US DOE Joint Genome Institute"/>
            <person name="Copeland A."/>
            <person name="Lucas S."/>
            <person name="Lapidus A."/>
            <person name="Barry K."/>
            <person name="Glavina del Rio T."/>
            <person name="Dalin E."/>
            <person name="Tice H."/>
            <person name="Pitluck S."/>
            <person name="Sims D."/>
            <person name="Brettin T."/>
            <person name="Bruce D."/>
            <person name="Detter J.C."/>
            <person name="Han C."/>
            <person name="Tapia R."/>
            <person name="Schmutz J."/>
            <person name="Larimer F."/>
            <person name="Land M."/>
            <person name="Hauser L."/>
            <person name="Kyrpides N."/>
            <person name="Mikhailova N."/>
            <person name="Nelson K."/>
            <person name="Gogarten J.P."/>
            <person name="Noll K."/>
            <person name="Richardson P."/>
        </authorList>
    </citation>
    <scope>NUCLEOTIDE SEQUENCE [LARGE SCALE GENOMIC DNA]</scope>
    <source>
        <strain evidence="2">ATCC BAA-488 / DSM 13995 / JCM 10881 / RKU-1</strain>
    </source>
</reference>
<accession>A5ILW0</accession>
<dbReference type="STRING" id="390874.Tpet_1169"/>
<dbReference type="HOGENOM" id="CLU_1668574_0_0_0"/>
<proteinExistence type="predicted"/>
<dbReference type="Proteomes" id="UP000006558">
    <property type="component" value="Chromosome"/>
</dbReference>
<dbReference type="eggNOG" id="ENOG5033DGV">
    <property type="taxonomic scope" value="Bacteria"/>
</dbReference>
<dbReference type="InterPro" id="IPR035951">
    <property type="entry name" value="TM1622-like_sf"/>
</dbReference>
<protein>
    <recommendedName>
        <fullName evidence="3">DUF3242 domain-containing protein</fullName>
    </recommendedName>
</protein>
<dbReference type="RefSeq" id="WP_011943697.1">
    <property type="nucleotide sequence ID" value="NC_009486.1"/>
</dbReference>